<evidence type="ECO:0000259" key="2">
    <source>
        <dbReference type="Pfam" id="PF13612"/>
    </source>
</evidence>
<evidence type="ECO:0000313" key="3">
    <source>
        <dbReference type="EMBL" id="CAP00200.1"/>
    </source>
</evidence>
<dbReference type="SUPFAM" id="SSF53098">
    <property type="entry name" value="Ribonuclease H-like"/>
    <property type="match status" value="1"/>
</dbReference>
<dbReference type="KEGG" id="abm:ABSDF0833"/>
<dbReference type="Proteomes" id="UP000001741">
    <property type="component" value="Chromosome"/>
</dbReference>
<dbReference type="NCBIfam" id="NF033520">
    <property type="entry name" value="transpos_IS982"/>
    <property type="match status" value="1"/>
</dbReference>
<feature type="transmembrane region" description="Helical" evidence="1">
    <location>
        <begin position="278"/>
        <end position="299"/>
    </location>
</feature>
<gene>
    <name evidence="3" type="ordered locus">ABSDF0833</name>
</gene>
<dbReference type="AlphaFoldDB" id="B0VT13"/>
<dbReference type="InterPro" id="IPR012337">
    <property type="entry name" value="RNaseH-like_sf"/>
</dbReference>
<keyword evidence="1" id="KW-0472">Membrane</keyword>
<keyword evidence="1" id="KW-1133">Transmembrane helix</keyword>
<dbReference type="Pfam" id="PF13612">
    <property type="entry name" value="DDE_Tnp_1_3"/>
    <property type="match status" value="1"/>
</dbReference>
<reference evidence="3 4" key="1">
    <citation type="journal article" date="2008" name="PLoS ONE">
        <title>Comparative analysis of Acinetobacters: three genomes for three lifestyles.</title>
        <authorList>
            <person name="Vallenet D."/>
            <person name="Nordmann P."/>
            <person name="Barbe V."/>
            <person name="Poirel L."/>
            <person name="Mangenot S."/>
            <person name="Bataille E."/>
            <person name="Dossat C."/>
            <person name="Gas S."/>
            <person name="Kreimeyer A."/>
            <person name="Lenoble P."/>
            <person name="Oztas S."/>
            <person name="Poulain J."/>
            <person name="Segurens B."/>
            <person name="Robert C."/>
            <person name="Abergel C."/>
            <person name="Claverie J.M."/>
            <person name="Raoult D."/>
            <person name="Medigue C."/>
            <person name="Weissenbach J."/>
            <person name="Cruveiller S."/>
        </authorList>
    </citation>
    <scope>NUCLEOTIDE SEQUENCE [LARGE SCALE GENOMIC DNA]</scope>
    <source>
        <strain evidence="3 4">SDF</strain>
    </source>
</reference>
<name>B0VT13_ACIBS</name>
<accession>B0VT13</accession>
<protein>
    <submittedName>
        <fullName evidence="3">Transposase of ISAba6, IS982 family</fullName>
    </submittedName>
</protein>
<dbReference type="InterPro" id="IPR025668">
    <property type="entry name" value="Tnp_DDE_dom"/>
</dbReference>
<keyword evidence="1" id="KW-0812">Transmembrane</keyword>
<dbReference type="HOGENOM" id="CLU_073308_1_0_6"/>
<proteinExistence type="predicted"/>
<dbReference type="BioCyc" id="ABAU509170:GCL9-673-MONOMER"/>
<feature type="domain" description="Transposase DDE" evidence="2">
    <location>
        <begin position="123"/>
        <end position="276"/>
    </location>
</feature>
<evidence type="ECO:0000256" key="1">
    <source>
        <dbReference type="SAM" id="Phobius"/>
    </source>
</evidence>
<organism evidence="3 4">
    <name type="scientific">Acinetobacter baumannii (strain SDF)</name>
    <dbReference type="NCBI Taxonomy" id="509170"/>
    <lineage>
        <taxon>Bacteria</taxon>
        <taxon>Pseudomonadati</taxon>
        <taxon>Pseudomonadota</taxon>
        <taxon>Gammaproteobacteria</taxon>
        <taxon>Moraxellales</taxon>
        <taxon>Moraxellaceae</taxon>
        <taxon>Acinetobacter</taxon>
        <taxon>Acinetobacter calcoaceticus/baumannii complex</taxon>
    </lineage>
</organism>
<evidence type="ECO:0000313" key="4">
    <source>
        <dbReference type="Proteomes" id="UP000001741"/>
    </source>
</evidence>
<dbReference type="EMBL" id="CU468230">
    <property type="protein sequence ID" value="CAP00200.1"/>
    <property type="molecule type" value="Genomic_DNA"/>
</dbReference>
<sequence>MSHNLITTKTEFSQMPIDTQLTTLFCLIDDFCTDITQNVEQYMLTYGQTKRLRQSKIHASEVITLLLWFHLTGSRNFKAFYLYWAKPFLCSYFTNLPSYSRFIELKAKYAMYFVALIESLKVHSAGIAFIDSTKLAVCHNKRIHQHRVFADSASRGKTSVDWFYGFKIHLICDHIGRLVSYCITTGNVDDRKVLPDLIEHSKLKGKLFGDRGYVGKNWKSRLAEVGVQLITRVKRNMKPQVLAPFDHAVLKKRGIIEAPFKLMKSQFDLEHSRHRSKMGLLTTIFAALTLYALVLVNGYKSGIQQILKPIDLNSA</sequence>